<dbReference type="InterPro" id="IPR043472">
    <property type="entry name" value="Macro_dom-like"/>
</dbReference>
<evidence type="ECO:0000313" key="3">
    <source>
        <dbReference type="Proteomes" id="UP000243217"/>
    </source>
</evidence>
<evidence type="ECO:0000313" key="2">
    <source>
        <dbReference type="EMBL" id="OQS01881.1"/>
    </source>
</evidence>
<dbReference type="PANTHER" id="PTHR11106:SF27">
    <property type="entry name" value="MACRO DOMAIN-CONTAINING PROTEIN"/>
    <property type="match status" value="1"/>
</dbReference>
<dbReference type="Pfam" id="PF01661">
    <property type="entry name" value="Macro"/>
    <property type="match status" value="1"/>
</dbReference>
<comment type="caution">
    <text evidence="2">The sequence shown here is derived from an EMBL/GenBank/DDBJ whole genome shotgun (WGS) entry which is preliminary data.</text>
</comment>
<proteinExistence type="predicted"/>
<reference evidence="2 3" key="1">
    <citation type="journal article" date="2014" name="Genome Biol. Evol.">
        <title>The secreted proteins of Achlya hypogyna and Thraustotheca clavata identify the ancestral oomycete secretome and reveal gene acquisitions by horizontal gene transfer.</title>
        <authorList>
            <person name="Misner I."/>
            <person name="Blouin N."/>
            <person name="Leonard G."/>
            <person name="Richards T.A."/>
            <person name="Lane C.E."/>
        </authorList>
    </citation>
    <scope>NUCLEOTIDE SEQUENCE [LARGE SCALE GENOMIC DNA]</scope>
    <source>
        <strain evidence="2 3">ATCC 34112</strain>
    </source>
</reference>
<protein>
    <recommendedName>
        <fullName evidence="1">Macro domain-containing protein</fullName>
    </recommendedName>
</protein>
<evidence type="ECO:0000259" key="1">
    <source>
        <dbReference type="PROSITE" id="PS51154"/>
    </source>
</evidence>
<sequence length="290" mass="31993">MEVFLNQDICMGLLKICPVETVYALCVVLLSNDQLRSCGAAEVLWNQLIQLHFGNSGASYTHVALPMIPLLCRKKMVADGSLEVSKSCREFMETCIERNVFASMSVIKGDIGQVTNIGTKKLDCLIFPTNSSLISFGIGAAGAVFNRAGAELPTLLRSPTYRNIRRYTSDAVATPGFKSGVDHLIHCVGPSTNRPDCCVTLYRTYYNAFQRAREIGAICIAVASISTGSLGFPVPEAARIAMRAYRDYIKAYRWRALLCFVCLDNRVYDAMQAERSVLLHHFNKGSVELP</sequence>
<dbReference type="OrthoDB" id="6133115at2759"/>
<dbReference type="EMBL" id="JNBS01001364">
    <property type="protein sequence ID" value="OQS01881.1"/>
    <property type="molecule type" value="Genomic_DNA"/>
</dbReference>
<dbReference type="STRING" id="74557.A0A1V9ZV85"/>
<dbReference type="Gene3D" id="3.40.220.10">
    <property type="entry name" value="Leucine Aminopeptidase, subunit E, domain 1"/>
    <property type="match status" value="1"/>
</dbReference>
<dbReference type="PANTHER" id="PTHR11106">
    <property type="entry name" value="GANGLIOSIDE INDUCED DIFFERENTIATION ASSOCIATED PROTEIN 2-RELATED"/>
    <property type="match status" value="1"/>
</dbReference>
<dbReference type="Proteomes" id="UP000243217">
    <property type="component" value="Unassembled WGS sequence"/>
</dbReference>
<organism evidence="2 3">
    <name type="scientific">Thraustotheca clavata</name>
    <dbReference type="NCBI Taxonomy" id="74557"/>
    <lineage>
        <taxon>Eukaryota</taxon>
        <taxon>Sar</taxon>
        <taxon>Stramenopiles</taxon>
        <taxon>Oomycota</taxon>
        <taxon>Saprolegniomycetes</taxon>
        <taxon>Saprolegniales</taxon>
        <taxon>Achlyaceae</taxon>
        <taxon>Thraustotheca</taxon>
    </lineage>
</organism>
<dbReference type="PROSITE" id="PS51154">
    <property type="entry name" value="MACRO"/>
    <property type="match status" value="1"/>
</dbReference>
<feature type="domain" description="Macro" evidence="1">
    <location>
        <begin position="91"/>
        <end position="290"/>
    </location>
</feature>
<keyword evidence="3" id="KW-1185">Reference proteome</keyword>
<dbReference type="InterPro" id="IPR002589">
    <property type="entry name" value="Macro_dom"/>
</dbReference>
<accession>A0A1V9ZV85</accession>
<dbReference type="SUPFAM" id="SSF52949">
    <property type="entry name" value="Macro domain-like"/>
    <property type="match status" value="1"/>
</dbReference>
<dbReference type="SMART" id="SM00506">
    <property type="entry name" value="A1pp"/>
    <property type="match status" value="1"/>
</dbReference>
<gene>
    <name evidence="2" type="ORF">THRCLA_05676</name>
</gene>
<name>A0A1V9ZV85_9STRA</name>
<dbReference type="AlphaFoldDB" id="A0A1V9ZV85"/>